<dbReference type="GO" id="GO:0016460">
    <property type="term" value="C:myosin II complex"/>
    <property type="evidence" value="ECO:0007669"/>
    <property type="project" value="TreeGrafter"/>
</dbReference>
<organism evidence="3 4">
    <name type="scientific">Cladosporium halotolerans</name>
    <dbReference type="NCBI Taxonomy" id="1052096"/>
    <lineage>
        <taxon>Eukaryota</taxon>
        <taxon>Fungi</taxon>
        <taxon>Dikarya</taxon>
        <taxon>Ascomycota</taxon>
        <taxon>Pezizomycotina</taxon>
        <taxon>Dothideomycetes</taxon>
        <taxon>Dothideomycetidae</taxon>
        <taxon>Cladosporiales</taxon>
        <taxon>Cladosporiaceae</taxon>
        <taxon>Cladosporium</taxon>
    </lineage>
</organism>
<feature type="compositionally biased region" description="Low complexity" evidence="2">
    <location>
        <begin position="967"/>
        <end position="982"/>
    </location>
</feature>
<evidence type="ECO:0000313" key="3">
    <source>
        <dbReference type="EMBL" id="KAL1583317.1"/>
    </source>
</evidence>
<name>A0AB34KE74_9PEZI</name>
<protein>
    <submittedName>
        <fullName evidence="3">Uncharacterized protein</fullName>
    </submittedName>
</protein>
<feature type="compositionally biased region" description="Polar residues" evidence="2">
    <location>
        <begin position="935"/>
        <end position="945"/>
    </location>
</feature>
<reference evidence="3 4" key="1">
    <citation type="journal article" date="2020" name="Microbiol. Resour. Announc.">
        <title>Draft Genome Sequence of a Cladosporium Species Isolated from the Mesophotic Ascidian Didemnum maculosum.</title>
        <authorList>
            <person name="Gioti A."/>
            <person name="Siaperas R."/>
            <person name="Nikolaivits E."/>
            <person name="Le Goff G."/>
            <person name="Ouazzani J."/>
            <person name="Kotoulas G."/>
            <person name="Topakas E."/>
        </authorList>
    </citation>
    <scope>NUCLEOTIDE SEQUENCE [LARGE SCALE GENOMIC DNA]</scope>
    <source>
        <strain evidence="3 4">TM138-S3</strain>
    </source>
</reference>
<dbReference type="PANTHER" id="PTHR45615:SF40">
    <property type="entry name" value="MYOSIN HEAVY CHAIN, NON-MUSCLE"/>
    <property type="match status" value="1"/>
</dbReference>
<dbReference type="EMBL" id="JAAQHG020000036">
    <property type="protein sequence ID" value="KAL1583317.1"/>
    <property type="molecule type" value="Genomic_DNA"/>
</dbReference>
<evidence type="ECO:0000256" key="2">
    <source>
        <dbReference type="SAM" id="MobiDB-lite"/>
    </source>
</evidence>
<dbReference type="AlphaFoldDB" id="A0AB34KE74"/>
<feature type="region of interest" description="Disordered" evidence="2">
    <location>
        <begin position="891"/>
        <end position="913"/>
    </location>
</feature>
<dbReference type="GeneID" id="96009506"/>
<dbReference type="Proteomes" id="UP000803884">
    <property type="component" value="Unassembled WGS sequence"/>
</dbReference>
<keyword evidence="1" id="KW-0175">Coiled coil</keyword>
<dbReference type="PANTHER" id="PTHR45615">
    <property type="entry name" value="MYOSIN HEAVY CHAIN, NON-MUSCLE"/>
    <property type="match status" value="1"/>
</dbReference>
<dbReference type="GO" id="GO:0000146">
    <property type="term" value="F:microfilament motor activity"/>
    <property type="evidence" value="ECO:0007669"/>
    <property type="project" value="TreeGrafter"/>
</dbReference>
<accession>A0AB34KE74</accession>
<evidence type="ECO:0000313" key="4">
    <source>
        <dbReference type="Proteomes" id="UP000803884"/>
    </source>
</evidence>
<sequence length="1052" mass="116525">MASQGYEPLMAEVDRVVNSPYPPQLKQLHIVVTQKCSDADLLEWAASRPCQIDALARNLVQALQHWPYVLEIITKFCVAKSIRDAFLQQETTLLFRIVAQAVNGDWQYSTASIAMLSHPLPHHITLPAASQNLFLGIVDHAAQQPSSSSIKPIYSLLKGGLAPLLGLLSHETLNQLERNFVAILRNTIEKQDQCLTLYCLAIMKAIVTASEEDPSFSAAGSYETQELLASTPNSPRWKPKSMQQYFSGSKAQKTLHLIALRVLLGSRETTEDTVDQTVECLRLANELIMFFPESTRESWCTENPIIVRKLQEKACQNGLNSKVQLSAFAFICSLCRSKNIPEQMVDQVTAMLSHPMNFTADLVTGHEPAMQWFVGVLNGVQLAETLISITSFTVQATPVDVIKSVEVLVATVQYLKGSLKTNESMVDGALTALGSAAVAQELTRLRQMFSVAPTIQPTGHGACDAAVLSSRKTLGNTLCSLFLGAALAADHSQNDVSAELYPLLVETHAASTQNSSSCAHTVTQARIQHTDSTMTTIDSFQPGTNWQHALGELIQEKAKKDHSALSALFFNACADLERRCVDVEAPLHEEKRQRAELQHQYDNLYTEYTNLEDSKSRVQLRTDALQTEKDEYMHDLEHVREENEDLVSGIEELESKLRQNQDQTQKDLEDLKRDFANAEMDHATNLARSEEHLEEVESRLSRLQSERDEEAKAKAQLESELTNARSSKVALDADLDHWRTVDEEHKQVIASAERAKDELASRCSGLLADLEAVRQSAAQEKQAHEAHVAGMELQLQRHTDELRTHHSNSLKRMKQTHQEALEQATTKLESIRDESRHAQADMEAQLQKSEKRISEYQKKLEQLKKVCSEKDDQIAEANAMRSNLMAAMGLGKTNQGSQSTRRKSTRSALSQSEVNTDASMSFIDILGAVRDTATQENATQDSNFGPNPKRARSRKSCGSMAPPKLPRVSTASRTTRSSTQGRGAAARQPLAAISGNLSPSKDFRKTPKSRGSQDFGGGFDDSTFDGSEVFASTPGIRARESEALPDDDTEMF</sequence>
<comment type="caution">
    <text evidence="3">The sequence shown here is derived from an EMBL/GenBank/DDBJ whole genome shotgun (WGS) entry which is preliminary data.</text>
</comment>
<feature type="region of interest" description="Disordered" evidence="2">
    <location>
        <begin position="935"/>
        <end position="1052"/>
    </location>
</feature>
<feature type="compositionally biased region" description="Acidic residues" evidence="2">
    <location>
        <begin position="1043"/>
        <end position="1052"/>
    </location>
</feature>
<gene>
    <name evidence="3" type="ORF">WHR41_08064</name>
</gene>
<dbReference type="GO" id="GO:0051015">
    <property type="term" value="F:actin filament binding"/>
    <property type="evidence" value="ECO:0007669"/>
    <property type="project" value="TreeGrafter"/>
</dbReference>
<dbReference type="GO" id="GO:0005737">
    <property type="term" value="C:cytoplasm"/>
    <property type="evidence" value="ECO:0007669"/>
    <property type="project" value="TreeGrafter"/>
</dbReference>
<dbReference type="RefSeq" id="XP_069226424.1">
    <property type="nucleotide sequence ID" value="XM_069376668.1"/>
</dbReference>
<proteinExistence type="predicted"/>
<feature type="coiled-coil region" evidence="1">
    <location>
        <begin position="767"/>
        <end position="880"/>
    </location>
</feature>
<keyword evidence="4" id="KW-1185">Reference proteome</keyword>
<feature type="coiled-coil region" evidence="1">
    <location>
        <begin position="587"/>
        <end position="734"/>
    </location>
</feature>
<evidence type="ECO:0000256" key="1">
    <source>
        <dbReference type="SAM" id="Coils"/>
    </source>
</evidence>
<dbReference type="GO" id="GO:0032982">
    <property type="term" value="C:myosin filament"/>
    <property type="evidence" value="ECO:0007669"/>
    <property type="project" value="TreeGrafter"/>
</dbReference>